<dbReference type="InterPro" id="IPR005158">
    <property type="entry name" value="BTAD"/>
</dbReference>
<dbReference type="PROSITE" id="PS50005">
    <property type="entry name" value="TPR"/>
    <property type="match status" value="1"/>
</dbReference>
<dbReference type="Gene3D" id="1.10.10.10">
    <property type="entry name" value="Winged helix-like DNA-binding domain superfamily/Winged helix DNA-binding domain"/>
    <property type="match status" value="1"/>
</dbReference>
<name>A0ABW1SWR1_9ACTN</name>
<comment type="caution">
    <text evidence="3">The sequence shown here is derived from an EMBL/GenBank/DDBJ whole genome shotgun (WGS) entry which is preliminary data.</text>
</comment>
<dbReference type="EMBL" id="JBHSTI010000002">
    <property type="protein sequence ID" value="MFC6236457.1"/>
    <property type="molecule type" value="Genomic_DNA"/>
</dbReference>
<dbReference type="Gene3D" id="1.25.40.10">
    <property type="entry name" value="Tetratricopeptide repeat domain"/>
    <property type="match status" value="2"/>
</dbReference>
<dbReference type="RefSeq" id="WP_386763502.1">
    <property type="nucleotide sequence ID" value="NZ_JBHSTI010000002.1"/>
</dbReference>
<dbReference type="Pfam" id="PF03704">
    <property type="entry name" value="BTAD"/>
    <property type="match status" value="1"/>
</dbReference>
<organism evidence="3 4">
    <name type="scientific">Longivirga aurantiaca</name>
    <dbReference type="NCBI Taxonomy" id="1837743"/>
    <lineage>
        <taxon>Bacteria</taxon>
        <taxon>Bacillati</taxon>
        <taxon>Actinomycetota</taxon>
        <taxon>Actinomycetes</taxon>
        <taxon>Sporichthyales</taxon>
        <taxon>Sporichthyaceae</taxon>
        <taxon>Longivirga</taxon>
    </lineage>
</organism>
<evidence type="ECO:0000313" key="4">
    <source>
        <dbReference type="Proteomes" id="UP001596138"/>
    </source>
</evidence>
<dbReference type="InterPro" id="IPR036388">
    <property type="entry name" value="WH-like_DNA-bd_sf"/>
</dbReference>
<dbReference type="Proteomes" id="UP001596138">
    <property type="component" value="Unassembled WGS sequence"/>
</dbReference>
<feature type="repeat" description="TPR" evidence="1">
    <location>
        <begin position="323"/>
        <end position="356"/>
    </location>
</feature>
<proteinExistence type="predicted"/>
<dbReference type="InterPro" id="IPR011990">
    <property type="entry name" value="TPR-like_helical_dom_sf"/>
</dbReference>
<gene>
    <name evidence="3" type="ORF">ACFQGU_01100</name>
</gene>
<protein>
    <submittedName>
        <fullName evidence="3">BTAD domain-containing putative transcriptional regulator</fullName>
    </submittedName>
</protein>
<dbReference type="SUPFAM" id="SSF48452">
    <property type="entry name" value="TPR-like"/>
    <property type="match status" value="2"/>
</dbReference>
<dbReference type="InterPro" id="IPR019734">
    <property type="entry name" value="TPR_rpt"/>
</dbReference>
<feature type="domain" description="Bacterial transcriptional activator" evidence="2">
    <location>
        <begin position="94"/>
        <end position="229"/>
    </location>
</feature>
<dbReference type="InterPro" id="IPR051677">
    <property type="entry name" value="AfsR-DnrI-RedD_regulator"/>
</dbReference>
<sequence>MTLEVSLLGRPTISRGPDPVYQFRSRKSWALLAYLLLAERPPSRARLASLLFDDAEDPLGALRWNLAEVRRGLGPEATVEGDPVVLALPADAMVDVAVLARGSWADAIDLADLGEPLLDGVDVRGAAGFESWLLVEKQRLAGASEAVLHEAAQGLMARGEVARALPHARRVAALSPLDENHQALLIRLLRLSGDDAAAAAQLEAYARLLDDELGVEPGPAVRSALREPLRRTAPVTGSVSIEAIRESGAAAVAAGATDAGIASLRAAVGLADLAEDTRLQVRSRVILAETLVHSLRGMDEEGLAALYAADEIGRGHGQPEWLAEVRVELGYVDFLRARYDRADRWLTDALDLAPDVPWISAKATTYLASVDSDRADYPRALTRFAESIELAREAGDVRRQVFATSMLGRLHLLRGDLDLADDALRTAIELGERDRWLAFLPWPQAFLGELELSRGRVETAASVLSQAFARACQLGDPCWEGVTARALALVAEARGDTAEAFELLADARARCNRLADPYVWLDAYILDAQCDLGVRHEHPDSARWVASMHCLASRTTMREMTVRALVHSAALGDAAAADGARLLAGDLDNPVLDRLVAAAAPRR</sequence>
<evidence type="ECO:0000313" key="3">
    <source>
        <dbReference type="EMBL" id="MFC6236457.1"/>
    </source>
</evidence>
<reference evidence="4" key="1">
    <citation type="journal article" date="2019" name="Int. J. Syst. Evol. Microbiol.">
        <title>The Global Catalogue of Microorganisms (GCM) 10K type strain sequencing project: providing services to taxonomists for standard genome sequencing and annotation.</title>
        <authorList>
            <consortium name="The Broad Institute Genomics Platform"/>
            <consortium name="The Broad Institute Genome Sequencing Center for Infectious Disease"/>
            <person name="Wu L."/>
            <person name="Ma J."/>
        </authorList>
    </citation>
    <scope>NUCLEOTIDE SEQUENCE [LARGE SCALE GENOMIC DNA]</scope>
    <source>
        <strain evidence="4">CGMCC 4.7317</strain>
    </source>
</reference>
<dbReference type="SMART" id="SM01043">
    <property type="entry name" value="BTAD"/>
    <property type="match status" value="1"/>
</dbReference>
<keyword evidence="4" id="KW-1185">Reference proteome</keyword>
<dbReference type="PANTHER" id="PTHR35807">
    <property type="entry name" value="TRANSCRIPTIONAL REGULATOR REDD-RELATED"/>
    <property type="match status" value="1"/>
</dbReference>
<keyword evidence="1" id="KW-0802">TPR repeat</keyword>
<accession>A0ABW1SWR1</accession>
<evidence type="ECO:0000259" key="2">
    <source>
        <dbReference type="SMART" id="SM01043"/>
    </source>
</evidence>
<evidence type="ECO:0000256" key="1">
    <source>
        <dbReference type="PROSITE-ProRule" id="PRU00339"/>
    </source>
</evidence>